<dbReference type="PANTHER" id="PTHR45922">
    <property type="entry name" value="CLEAVAGE AND POLYADENYLATION SPECIFICITY FACTOR SUBUNIT 2"/>
    <property type="match status" value="1"/>
</dbReference>
<dbReference type="SUPFAM" id="SSF56281">
    <property type="entry name" value="Metallo-hydrolase/oxidoreductase"/>
    <property type="match status" value="1"/>
</dbReference>
<dbReference type="PANTHER" id="PTHR45922:SF1">
    <property type="entry name" value="CLEAVAGE AND POLYADENYLATION SPECIFICITY FACTOR SUBUNIT 2"/>
    <property type="match status" value="1"/>
</dbReference>
<dbReference type="Pfam" id="PF16661">
    <property type="entry name" value="Lactamase_B_6"/>
    <property type="match status" value="1"/>
</dbReference>
<dbReference type="GO" id="GO:0003723">
    <property type="term" value="F:RNA binding"/>
    <property type="evidence" value="ECO:0007669"/>
    <property type="project" value="UniProtKB-KW"/>
</dbReference>
<keyword evidence="1" id="KW-0694">RNA-binding</keyword>
<dbReference type="InterPro" id="IPR001279">
    <property type="entry name" value="Metallo-B-lactamas"/>
</dbReference>
<comment type="caution">
    <text evidence="3">The sequence shown here is derived from an EMBL/GenBank/DDBJ whole genome shotgun (WGS) entry which is preliminary data.</text>
</comment>
<evidence type="ECO:0000313" key="3">
    <source>
        <dbReference type="EMBL" id="KAK1937348.1"/>
    </source>
</evidence>
<accession>A0AAD9GFC8</accession>
<evidence type="ECO:0000256" key="1">
    <source>
        <dbReference type="RuleBase" id="RU365006"/>
    </source>
</evidence>
<dbReference type="AlphaFoldDB" id="A0AAD9GFC8"/>
<evidence type="ECO:0000313" key="4">
    <source>
        <dbReference type="Proteomes" id="UP001195914"/>
    </source>
</evidence>
<name>A0AAD9GFC8_BABDI</name>
<gene>
    <name evidence="3" type="ORF">X943_001147</name>
</gene>
<dbReference type="InterPro" id="IPR027075">
    <property type="entry name" value="CPSF2"/>
</dbReference>
<reference evidence="3" key="1">
    <citation type="journal article" date="2014" name="Nucleic Acids Res.">
        <title>The evolutionary dynamics of variant antigen genes in Babesia reveal a history of genomic innovation underlying host-parasite interaction.</title>
        <authorList>
            <person name="Jackson A.P."/>
            <person name="Otto T.D."/>
            <person name="Darby A."/>
            <person name="Ramaprasad A."/>
            <person name="Xia D."/>
            <person name="Echaide I.E."/>
            <person name="Farber M."/>
            <person name="Gahlot S."/>
            <person name="Gamble J."/>
            <person name="Gupta D."/>
            <person name="Gupta Y."/>
            <person name="Jackson L."/>
            <person name="Malandrin L."/>
            <person name="Malas T.B."/>
            <person name="Moussa E."/>
            <person name="Nair M."/>
            <person name="Reid A.J."/>
            <person name="Sanders M."/>
            <person name="Sharma J."/>
            <person name="Tracey A."/>
            <person name="Quail M.A."/>
            <person name="Weir W."/>
            <person name="Wastling J.M."/>
            <person name="Hall N."/>
            <person name="Willadsen P."/>
            <person name="Lingelbach K."/>
            <person name="Shiels B."/>
            <person name="Tait A."/>
            <person name="Berriman M."/>
            <person name="Allred D.R."/>
            <person name="Pain A."/>
        </authorList>
    </citation>
    <scope>NUCLEOTIDE SEQUENCE</scope>
    <source>
        <strain evidence="3">1802A</strain>
    </source>
</reference>
<comment type="similarity">
    <text evidence="1">Belongs to the metallo-beta-lactamase superfamily. RNA-metabolizing metallo-beta-lactamase-like family. CPSF2/YSH1 subfamily.</text>
</comment>
<dbReference type="SMART" id="SM01027">
    <property type="entry name" value="Beta-Casp"/>
    <property type="match status" value="1"/>
</dbReference>
<dbReference type="InterPro" id="IPR022712">
    <property type="entry name" value="Beta_Casp"/>
</dbReference>
<keyword evidence="1" id="KW-0507">mRNA processing</keyword>
<protein>
    <recommendedName>
        <fullName evidence="1">Cleavage and polyadenylation specificity factor subunit 2</fullName>
    </recommendedName>
    <alternativeName>
        <fullName evidence="1">Cleavage and polyadenylation specificity factor 100 kDa subunit</fullName>
    </alternativeName>
</protein>
<dbReference type="EMBL" id="JAHBMH010000033">
    <property type="protein sequence ID" value="KAK1937348.1"/>
    <property type="molecule type" value="Genomic_DNA"/>
</dbReference>
<dbReference type="GO" id="GO:0005847">
    <property type="term" value="C:mRNA cleavage and polyadenylation specificity factor complex"/>
    <property type="evidence" value="ECO:0007669"/>
    <property type="project" value="InterPro"/>
</dbReference>
<feature type="domain" description="Beta-Casp" evidence="2">
    <location>
        <begin position="314"/>
        <end position="436"/>
    </location>
</feature>
<dbReference type="Pfam" id="PF10996">
    <property type="entry name" value="Beta-Casp"/>
    <property type="match status" value="1"/>
</dbReference>
<keyword evidence="4" id="KW-1185">Reference proteome</keyword>
<comment type="subcellular location">
    <subcellularLocation>
        <location evidence="1">Nucleus</location>
    </subcellularLocation>
</comment>
<proteinExistence type="inferred from homology"/>
<organism evidence="3 4">
    <name type="scientific">Babesia divergens</name>
    <dbReference type="NCBI Taxonomy" id="32595"/>
    <lineage>
        <taxon>Eukaryota</taxon>
        <taxon>Sar</taxon>
        <taxon>Alveolata</taxon>
        <taxon>Apicomplexa</taxon>
        <taxon>Aconoidasida</taxon>
        <taxon>Piroplasmida</taxon>
        <taxon>Babesiidae</taxon>
        <taxon>Babesia</taxon>
    </lineage>
</organism>
<sequence length="958" mass="108965">MASVSVQPLIYGSLLATKVTLRFPRSIFRRRGSNSNEDVWNTEVGIGDGLRPSCDGCSSFSDQHNSEIGDPAVSDYRTSQDYADLNILFNCGWSFDFNRERLEFLKRNILDVDIIAITDGDFHHVGALPVLYSWLRGQRGDHNMPPVLFTEGSYKFARACLVDLLENATFSYKFDEYNATDLEYLYSGCSKLRYHESFMFTKTLRGTNIQIALLAMNNGVSIGGAIWKILAGSRNIICAPNYCVQPVWYLDGLDIRSLCKSHVFVTYDQVRFCEDFKFPYVHSCGSMRSIISTVAGTLRSHGSVLIPMDVGSSVIDLLLHLNTVWLNSDLQQYPIVLVSPIAVKLLLLFATCLEYMRGSFCRSFLRSLWNPIFNLRCIHPASTLDELRKFTSMPCVFITTCSSLSFGVTSYLFAALSSYERNSVIFTSDSEDVRELLHKFEEKYSANDAFNHEFMLRLNLEPPEEHEDISMDTGDLLKEKANEDKDTVDVVMCQFEDELGSKFIHRKEHNFVTVNGQPTYGIPKIIRDDIDGYDTRGDVNLDYGIPYTSVSRADLHNSLDNSPPVMLGYKQKSEYTEILDTFSYHGKNHFNEYYREHLEDLGAHALMFDDATSTSPTDDNTVVWKLVTKRLPLVIKCGIYSTRYFQHDRPRSELASLLREICPRRIAILPRSHDLDMLCEIEHFVRSSVEGLGECHVFTEFLSHEGITNDLSDVTFDRVLSIPLDMRHVLVNRSTAFLLALRNLNLASSSKNQDRPTLSGDLVINRRLERLIGVIESIDRWKCCYNPQKFYQAVVRIDNSDDYSDNMDETVLKCFSFWSERLAHAPRLSLSSGQDSESQESGITCETDDATPNASIKLEDSVMNCNLLHDPSIKHSVDRSLFTGRVSVPTFVRFIGECLPECTNIDRGVVNMNGRLCVSKSAVRYGVNCWSVRGTLDPAFYFSRKLLRKLHNRIEPLF</sequence>
<evidence type="ECO:0000259" key="2">
    <source>
        <dbReference type="SMART" id="SM01027"/>
    </source>
</evidence>
<reference evidence="3" key="2">
    <citation type="submission" date="2021-05" db="EMBL/GenBank/DDBJ databases">
        <authorList>
            <person name="Pain A."/>
        </authorList>
    </citation>
    <scope>NUCLEOTIDE SEQUENCE</scope>
    <source>
        <strain evidence="3">1802A</strain>
    </source>
</reference>
<dbReference type="Gene3D" id="3.60.15.10">
    <property type="entry name" value="Ribonuclease Z/Hydroxyacylglutathione hydrolase-like"/>
    <property type="match status" value="1"/>
</dbReference>
<dbReference type="GO" id="GO:0006398">
    <property type="term" value="P:mRNA 3'-end processing by stem-loop binding and cleavage"/>
    <property type="evidence" value="ECO:0007669"/>
    <property type="project" value="InterPro"/>
</dbReference>
<dbReference type="Gene3D" id="3.40.50.10890">
    <property type="match status" value="1"/>
</dbReference>
<keyword evidence="1" id="KW-0539">Nucleus</keyword>
<dbReference type="InterPro" id="IPR036866">
    <property type="entry name" value="RibonucZ/Hydroxyglut_hydro"/>
</dbReference>
<dbReference type="Proteomes" id="UP001195914">
    <property type="component" value="Unassembled WGS sequence"/>
</dbReference>